<evidence type="ECO:0000313" key="6">
    <source>
        <dbReference type="Proteomes" id="UP000078116"/>
    </source>
</evidence>
<keyword evidence="2" id="KW-0812">Transmembrane</keyword>
<keyword evidence="5" id="KW-1185">Reference proteome</keyword>
<evidence type="ECO:0000256" key="1">
    <source>
        <dbReference type="SAM" id="MobiDB-lite"/>
    </source>
</evidence>
<evidence type="ECO:0000313" key="4">
    <source>
        <dbReference type="EMBL" id="OAJ55686.1"/>
    </source>
</evidence>
<feature type="transmembrane region" description="Helical" evidence="2">
    <location>
        <begin position="191"/>
        <end position="212"/>
    </location>
</feature>
<dbReference type="Proteomes" id="UP000078116">
    <property type="component" value="Unassembled WGS sequence"/>
</dbReference>
<accession>A0A1A9N2C2</accession>
<feature type="region of interest" description="Disordered" evidence="1">
    <location>
        <begin position="239"/>
        <end position="268"/>
    </location>
</feature>
<name>A0A1A9N2C2_9BURK</name>
<dbReference type="Proteomes" id="UP000077961">
    <property type="component" value="Unassembled WGS sequence"/>
</dbReference>
<evidence type="ECO:0000256" key="2">
    <source>
        <dbReference type="SAM" id="Phobius"/>
    </source>
</evidence>
<feature type="transmembrane region" description="Helical" evidence="2">
    <location>
        <begin position="63"/>
        <end position="83"/>
    </location>
</feature>
<feature type="transmembrane region" description="Helical" evidence="2">
    <location>
        <begin position="38"/>
        <end position="57"/>
    </location>
</feature>
<dbReference type="EMBL" id="LXJZ01000220">
    <property type="protein sequence ID" value="OAJ52992.1"/>
    <property type="molecule type" value="Genomic_DNA"/>
</dbReference>
<reference evidence="5 6" key="1">
    <citation type="submission" date="2016-04" db="EMBL/GenBank/DDBJ databases">
        <title>Reclassification of Paraburkholderia panaciterrae (Farh et al. 2015) Dobritsa &amp; Samadpour 2016 as a later homotypic synonym of Paraburkholderia ginsengiterrae (Farh et al. 2015) Dobritsa &amp; Samadpour 2016.</title>
        <authorList>
            <person name="Dobritsa A.P."/>
            <person name="Kutumbaka K."/>
            <person name="Samadpour M."/>
        </authorList>
    </citation>
    <scope>NUCLEOTIDE SEQUENCE [LARGE SCALE GENOMIC DNA]</scope>
    <source>
        <strain evidence="4 6">DCY85</strain>
        <strain evidence="3 5">DCY85-1</strain>
    </source>
</reference>
<evidence type="ECO:0000313" key="3">
    <source>
        <dbReference type="EMBL" id="OAJ52992.1"/>
    </source>
</evidence>
<dbReference type="EMBL" id="LXKA01000338">
    <property type="protein sequence ID" value="OAJ55686.1"/>
    <property type="molecule type" value="Genomic_DNA"/>
</dbReference>
<gene>
    <name evidence="3" type="ORF">A6V36_11495</name>
    <name evidence="4" type="ORF">A6V37_05560</name>
</gene>
<protein>
    <submittedName>
        <fullName evidence="4">Uncharacterized protein</fullName>
    </submittedName>
</protein>
<proteinExistence type="predicted"/>
<dbReference type="OrthoDB" id="9079860at2"/>
<organism evidence="4 6">
    <name type="scientific">Paraburkholderia ginsengiterrae</name>
    <dbReference type="NCBI Taxonomy" id="1462993"/>
    <lineage>
        <taxon>Bacteria</taxon>
        <taxon>Pseudomonadati</taxon>
        <taxon>Pseudomonadota</taxon>
        <taxon>Betaproteobacteria</taxon>
        <taxon>Burkholderiales</taxon>
        <taxon>Burkholderiaceae</taxon>
        <taxon>Paraburkholderia</taxon>
    </lineage>
</organism>
<feature type="transmembrane region" description="Helical" evidence="2">
    <location>
        <begin position="121"/>
        <end position="140"/>
    </location>
</feature>
<comment type="caution">
    <text evidence="4">The sequence shown here is derived from an EMBL/GenBank/DDBJ whole genome shotgun (WGS) entry which is preliminary data.</text>
</comment>
<keyword evidence="2" id="KW-0472">Membrane</keyword>
<feature type="transmembrane region" description="Helical" evidence="2">
    <location>
        <begin position="6"/>
        <end position="26"/>
    </location>
</feature>
<feature type="transmembrane region" description="Helical" evidence="2">
    <location>
        <begin position="152"/>
        <end position="171"/>
    </location>
</feature>
<sequence length="268" mass="29389">MKFDVATFTSLWLITFLCCALLTTALSRMFKHVTAFRFWAIGFFLLCASSACFALHLTWRNDLLLVATATFALQSRMFIWVGTRDLFGLTVPWRAALAGTAVFCVLFGSALMLRAPIVLRAMLLVMFFLPYRAATLYEVCRRRRPRLGPARLIVLIGATIATLNAAVPLVLVLLDRGNASLLLGNPQNTSAIYAVVFAGDLMLACGLIVLAFKLMMVERDMLDTLERGALQRLGTSRRAWGGQDARGSSGDALGHDTPVQRTSLPGPI</sequence>
<feature type="compositionally biased region" description="Polar residues" evidence="1">
    <location>
        <begin position="259"/>
        <end position="268"/>
    </location>
</feature>
<dbReference type="AlphaFoldDB" id="A0A1A9N2C2"/>
<feature type="transmembrane region" description="Helical" evidence="2">
    <location>
        <begin position="95"/>
        <end position="115"/>
    </location>
</feature>
<keyword evidence="2" id="KW-1133">Transmembrane helix</keyword>
<dbReference type="RefSeq" id="WP_064271467.1">
    <property type="nucleotide sequence ID" value="NZ_LXJZ01000220.1"/>
</dbReference>
<evidence type="ECO:0000313" key="5">
    <source>
        <dbReference type="Proteomes" id="UP000077961"/>
    </source>
</evidence>